<accession>A0ABT7SY27</accession>
<evidence type="ECO:0000313" key="12">
    <source>
        <dbReference type="Proteomes" id="UP001234343"/>
    </source>
</evidence>
<evidence type="ECO:0000256" key="6">
    <source>
        <dbReference type="ARBA" id="ARBA00022989"/>
    </source>
</evidence>
<feature type="domain" description="ABC3 transporter permease C-terminal" evidence="9">
    <location>
        <begin position="264"/>
        <end position="390"/>
    </location>
</feature>
<gene>
    <name evidence="11" type="ORF">QTP81_10870</name>
</gene>
<name>A0ABT7SY27_9ALTE</name>
<dbReference type="NCBIfam" id="TIGR02212">
    <property type="entry name" value="lolCE"/>
    <property type="match status" value="1"/>
</dbReference>
<proteinExistence type="inferred from homology"/>
<dbReference type="RefSeq" id="WP_289365456.1">
    <property type="nucleotide sequence ID" value="NZ_JAUCBP010000007.1"/>
</dbReference>
<comment type="similarity">
    <text evidence="2">Belongs to the ABC-4 integral membrane protein family. LolC/E subfamily.</text>
</comment>
<feature type="transmembrane region" description="Helical" evidence="8">
    <location>
        <begin position="362"/>
        <end position="383"/>
    </location>
</feature>
<organism evidence="11 12">
    <name type="scientific">Alteromonas arenosi</name>
    <dbReference type="NCBI Taxonomy" id="3055817"/>
    <lineage>
        <taxon>Bacteria</taxon>
        <taxon>Pseudomonadati</taxon>
        <taxon>Pseudomonadota</taxon>
        <taxon>Gammaproteobacteria</taxon>
        <taxon>Alteromonadales</taxon>
        <taxon>Alteromonadaceae</taxon>
        <taxon>Alteromonas/Salinimonas group</taxon>
        <taxon>Alteromonas</taxon>
    </lineage>
</organism>
<feature type="domain" description="MacB-like periplasmic core" evidence="10">
    <location>
        <begin position="29"/>
        <end position="236"/>
    </location>
</feature>
<keyword evidence="4" id="KW-1003">Cell membrane</keyword>
<evidence type="ECO:0000259" key="9">
    <source>
        <dbReference type="Pfam" id="PF02687"/>
    </source>
</evidence>
<evidence type="ECO:0000256" key="5">
    <source>
        <dbReference type="ARBA" id="ARBA00022692"/>
    </source>
</evidence>
<dbReference type="PANTHER" id="PTHR30489">
    <property type="entry name" value="LIPOPROTEIN-RELEASING SYSTEM TRANSMEMBRANE PROTEIN LOLE"/>
    <property type="match status" value="1"/>
</dbReference>
<comment type="subcellular location">
    <subcellularLocation>
        <location evidence="1">Cell membrane</location>
        <topology evidence="1">Multi-pass membrane protein</topology>
    </subcellularLocation>
</comment>
<keyword evidence="5 8" id="KW-0812">Transmembrane</keyword>
<dbReference type="Pfam" id="PF02687">
    <property type="entry name" value="FtsX"/>
    <property type="match status" value="1"/>
</dbReference>
<evidence type="ECO:0000256" key="3">
    <source>
        <dbReference type="ARBA" id="ARBA00022448"/>
    </source>
</evidence>
<evidence type="ECO:0000259" key="10">
    <source>
        <dbReference type="Pfam" id="PF12704"/>
    </source>
</evidence>
<dbReference type="EMBL" id="JAUCBP010000007">
    <property type="protein sequence ID" value="MDM7861099.1"/>
    <property type="molecule type" value="Genomic_DNA"/>
</dbReference>
<dbReference type="InterPro" id="IPR051447">
    <property type="entry name" value="Lipoprotein-release_system"/>
</dbReference>
<evidence type="ECO:0000256" key="7">
    <source>
        <dbReference type="ARBA" id="ARBA00023136"/>
    </source>
</evidence>
<reference evidence="11 12" key="1">
    <citation type="submission" date="2023-06" db="EMBL/GenBank/DDBJ databases">
        <title>Alteromonas sp. ASW11-36 isolated from intertidal sand.</title>
        <authorList>
            <person name="Li Y."/>
        </authorList>
    </citation>
    <scope>NUCLEOTIDE SEQUENCE [LARGE SCALE GENOMIC DNA]</scope>
    <source>
        <strain evidence="11 12">ASW11-36</strain>
    </source>
</reference>
<keyword evidence="7 8" id="KW-0472">Membrane</keyword>
<dbReference type="InterPro" id="IPR011925">
    <property type="entry name" value="LolCE_TM"/>
</dbReference>
<keyword evidence="3" id="KW-0813">Transport</keyword>
<evidence type="ECO:0000256" key="2">
    <source>
        <dbReference type="ARBA" id="ARBA00005236"/>
    </source>
</evidence>
<dbReference type="Pfam" id="PF12704">
    <property type="entry name" value="MacB_PCD"/>
    <property type="match status" value="1"/>
</dbReference>
<protein>
    <submittedName>
        <fullName evidence="11">Lipoprotein-releasing ABC transporter permease subunit</fullName>
    </submittedName>
</protein>
<keyword evidence="11" id="KW-0449">Lipoprotein</keyword>
<dbReference type="InterPro" id="IPR025857">
    <property type="entry name" value="MacB_PCD"/>
</dbReference>
<dbReference type="InterPro" id="IPR003838">
    <property type="entry name" value="ABC3_permease_C"/>
</dbReference>
<evidence type="ECO:0000313" key="11">
    <source>
        <dbReference type="EMBL" id="MDM7861099.1"/>
    </source>
</evidence>
<keyword evidence="6 8" id="KW-1133">Transmembrane helix</keyword>
<evidence type="ECO:0000256" key="4">
    <source>
        <dbReference type="ARBA" id="ARBA00022475"/>
    </source>
</evidence>
<feature type="transmembrane region" description="Helical" evidence="8">
    <location>
        <begin position="263"/>
        <end position="286"/>
    </location>
</feature>
<comment type="caution">
    <text evidence="11">The sequence shown here is derived from an EMBL/GenBank/DDBJ whole genome shotgun (WGS) entry which is preliminary data.</text>
</comment>
<feature type="transmembrane region" description="Helical" evidence="8">
    <location>
        <begin position="26"/>
        <end position="48"/>
    </location>
</feature>
<evidence type="ECO:0000256" key="1">
    <source>
        <dbReference type="ARBA" id="ARBA00004651"/>
    </source>
</evidence>
<sequence length="397" mass="43292">MFHPVFAFIGLRYSRASQASSFVAFINFFSVTGITLGIMALIIVLSVMNGFEGQLKQRILGIMPHLTVATAPEKITFVDQSRVVGTMPYLEAEGVIQTPTELRGVAIQGIMPEQMQSLSIVAQSLVVGSFDSLTEKSFRIIVGQALAAQLNIRPGDPLRLLVAGASVYTPFGQVPSQRLVEVVGVFNVGSELDDKTIYMNAADLQRLLRQRGAIDNTRVFLDDAFAYEAIAQEIEAQGLVFETWRARQGPLFDAVKMEKNMMFLLLLLVIAVAAFNIVSALVMIVNEKQGDIAILMSLGMAKSEVMKIFLFNGVANGLKGAILGTVLGVLVVWQLNTILDLFNVNTGYTITGGLPVDMRVEQVIAVTLFSLLLCILATIYPALKALRVQPARALQYE</sequence>
<evidence type="ECO:0000256" key="8">
    <source>
        <dbReference type="SAM" id="Phobius"/>
    </source>
</evidence>
<keyword evidence="12" id="KW-1185">Reference proteome</keyword>
<dbReference type="PANTHER" id="PTHR30489:SF8">
    <property type="entry name" value="LIPOPROTEIN-RELEASING SYSTEM TRANSMEMBRANE PROTEIN LOLC"/>
    <property type="match status" value="1"/>
</dbReference>
<dbReference type="Proteomes" id="UP001234343">
    <property type="component" value="Unassembled WGS sequence"/>
</dbReference>